<proteinExistence type="predicted"/>
<evidence type="ECO:0000313" key="2">
    <source>
        <dbReference type="EMBL" id="GFY84119.1"/>
    </source>
</evidence>
<organism evidence="2 3">
    <name type="scientific">Actinidia rufa</name>
    <dbReference type="NCBI Taxonomy" id="165716"/>
    <lineage>
        <taxon>Eukaryota</taxon>
        <taxon>Viridiplantae</taxon>
        <taxon>Streptophyta</taxon>
        <taxon>Embryophyta</taxon>
        <taxon>Tracheophyta</taxon>
        <taxon>Spermatophyta</taxon>
        <taxon>Magnoliopsida</taxon>
        <taxon>eudicotyledons</taxon>
        <taxon>Gunneridae</taxon>
        <taxon>Pentapetalae</taxon>
        <taxon>asterids</taxon>
        <taxon>Ericales</taxon>
        <taxon>Actinidiaceae</taxon>
        <taxon>Actinidia</taxon>
    </lineage>
</organism>
<evidence type="ECO:0000313" key="3">
    <source>
        <dbReference type="Proteomes" id="UP000585474"/>
    </source>
</evidence>
<gene>
    <name evidence="2" type="ORF">Acr_03g0008930</name>
</gene>
<evidence type="ECO:0000256" key="1">
    <source>
        <dbReference type="SAM" id="MobiDB-lite"/>
    </source>
</evidence>
<accession>A0A7J0EE27</accession>
<dbReference type="AlphaFoldDB" id="A0A7J0EE27"/>
<comment type="caution">
    <text evidence="2">The sequence shown here is derived from an EMBL/GenBank/DDBJ whole genome shotgun (WGS) entry which is preliminary data.</text>
</comment>
<dbReference type="EMBL" id="BJWL01000003">
    <property type="protein sequence ID" value="GFY84119.1"/>
    <property type="molecule type" value="Genomic_DNA"/>
</dbReference>
<reference evidence="2 3" key="1">
    <citation type="submission" date="2019-07" db="EMBL/GenBank/DDBJ databases">
        <title>De Novo Assembly of kiwifruit Actinidia rufa.</title>
        <authorList>
            <person name="Sugita-Konishi S."/>
            <person name="Sato K."/>
            <person name="Mori E."/>
            <person name="Abe Y."/>
            <person name="Kisaki G."/>
            <person name="Hamano K."/>
            <person name="Suezawa K."/>
            <person name="Otani M."/>
            <person name="Fukuda T."/>
            <person name="Manabe T."/>
            <person name="Gomi K."/>
            <person name="Tabuchi M."/>
            <person name="Akimitsu K."/>
            <person name="Kataoka I."/>
        </authorList>
    </citation>
    <scope>NUCLEOTIDE SEQUENCE [LARGE SCALE GENOMIC DNA]</scope>
    <source>
        <strain evidence="3">cv. Fuchu</strain>
    </source>
</reference>
<sequence>MDKFTNRSDKTCKSTPLDSRPSCIFLARLLKKASEVSEPDTRLASLAKELIVHFLDPKRNRARAEVESRPHVKHKAVNFPIWLKWGGRDRIEGFGERIEGFGRVIEGEREGGEGLLMRQWRGGGGEERRGEEKKSLKAKREEEREGKVRRILEVVRIEVRYVD</sequence>
<feature type="compositionally biased region" description="Basic and acidic residues" evidence="1">
    <location>
        <begin position="124"/>
        <end position="140"/>
    </location>
</feature>
<keyword evidence="3" id="KW-1185">Reference proteome</keyword>
<protein>
    <submittedName>
        <fullName evidence="2">Uncharacterized protein</fullName>
    </submittedName>
</protein>
<dbReference type="Proteomes" id="UP000585474">
    <property type="component" value="Unassembled WGS sequence"/>
</dbReference>
<feature type="region of interest" description="Disordered" evidence="1">
    <location>
        <begin position="117"/>
        <end position="140"/>
    </location>
</feature>
<name>A0A7J0EE27_9ERIC</name>